<name>A0A081AD10_PHYNI</name>
<gene>
    <name evidence="2" type="ORF">F444_07921</name>
</gene>
<sequence length="156" mass="17127">MGNDGGDAEGNTFDSSDDEEADELADEYRAQADIAALHESVKDIETRINRLIITTAPNGRSLVAVVFVLYDDVQQAQFLACTKKPLRASTERLSVEEFDIRSSRKGSLNDESEVDSTMDSEEDTVEDSDDESEEGSAKGSEEESVEETEEYMGGQI</sequence>
<accession>A0A081AD10</accession>
<evidence type="ECO:0000256" key="1">
    <source>
        <dbReference type="SAM" id="MobiDB-lite"/>
    </source>
</evidence>
<evidence type="ECO:0000313" key="2">
    <source>
        <dbReference type="EMBL" id="ETO76771.1"/>
    </source>
</evidence>
<proteinExistence type="predicted"/>
<dbReference type="EMBL" id="ANJA01001509">
    <property type="protein sequence ID" value="ETO76771.1"/>
    <property type="molecule type" value="Genomic_DNA"/>
</dbReference>
<organism evidence="2 3">
    <name type="scientific">Phytophthora nicotianae P1976</name>
    <dbReference type="NCBI Taxonomy" id="1317066"/>
    <lineage>
        <taxon>Eukaryota</taxon>
        <taxon>Sar</taxon>
        <taxon>Stramenopiles</taxon>
        <taxon>Oomycota</taxon>
        <taxon>Peronosporomycetes</taxon>
        <taxon>Peronosporales</taxon>
        <taxon>Peronosporaceae</taxon>
        <taxon>Phytophthora</taxon>
    </lineage>
</organism>
<dbReference type="AlphaFoldDB" id="A0A081AD10"/>
<comment type="caution">
    <text evidence="2">The sequence shown here is derived from an EMBL/GenBank/DDBJ whole genome shotgun (WGS) entry which is preliminary data.</text>
</comment>
<dbReference type="Proteomes" id="UP000028582">
    <property type="component" value="Unassembled WGS sequence"/>
</dbReference>
<feature type="region of interest" description="Disordered" evidence="1">
    <location>
        <begin position="1"/>
        <end position="23"/>
    </location>
</feature>
<protein>
    <submittedName>
        <fullName evidence="2">Uncharacterized protein</fullName>
    </submittedName>
</protein>
<evidence type="ECO:0000313" key="3">
    <source>
        <dbReference type="Proteomes" id="UP000028582"/>
    </source>
</evidence>
<feature type="region of interest" description="Disordered" evidence="1">
    <location>
        <begin position="98"/>
        <end position="156"/>
    </location>
</feature>
<reference evidence="2 3" key="1">
    <citation type="submission" date="2013-11" db="EMBL/GenBank/DDBJ databases">
        <title>The Genome Sequence of Phytophthora parasitica P1976.</title>
        <authorList>
            <consortium name="The Broad Institute Genomics Platform"/>
            <person name="Russ C."/>
            <person name="Tyler B."/>
            <person name="Panabieres F."/>
            <person name="Shan W."/>
            <person name="Tripathy S."/>
            <person name="Grunwald N."/>
            <person name="Machado M."/>
            <person name="Johnson C.S."/>
            <person name="Walker B."/>
            <person name="Young S."/>
            <person name="Zeng Q."/>
            <person name="Gargeya S."/>
            <person name="Fitzgerald M."/>
            <person name="Haas B."/>
            <person name="Abouelleil A."/>
            <person name="Allen A.W."/>
            <person name="Alvarado L."/>
            <person name="Arachchi H.M."/>
            <person name="Berlin A.M."/>
            <person name="Chapman S.B."/>
            <person name="Gainer-Dewar J."/>
            <person name="Goldberg J."/>
            <person name="Griggs A."/>
            <person name="Gujja S."/>
            <person name="Hansen M."/>
            <person name="Howarth C."/>
            <person name="Imamovic A."/>
            <person name="Ireland A."/>
            <person name="Larimer J."/>
            <person name="McCowan C."/>
            <person name="Murphy C."/>
            <person name="Pearson M."/>
            <person name="Poon T.W."/>
            <person name="Priest M."/>
            <person name="Roberts A."/>
            <person name="Saif S."/>
            <person name="Shea T."/>
            <person name="Sisk P."/>
            <person name="Sykes S."/>
            <person name="Wortman J."/>
            <person name="Nusbaum C."/>
            <person name="Birren B."/>
        </authorList>
    </citation>
    <scope>NUCLEOTIDE SEQUENCE [LARGE SCALE GENOMIC DNA]</scope>
    <source>
        <strain evidence="2 3">P1976</strain>
    </source>
</reference>
<feature type="compositionally biased region" description="Acidic residues" evidence="1">
    <location>
        <begin position="110"/>
        <end position="134"/>
    </location>
</feature>